<dbReference type="Pfam" id="PF13560">
    <property type="entry name" value="HTH_31"/>
    <property type="match status" value="1"/>
</dbReference>
<evidence type="ECO:0000313" key="2">
    <source>
        <dbReference type="EMBL" id="QNE07709.1"/>
    </source>
</evidence>
<geneLocation type="plasmid" evidence="2 3">
    <name>plas2</name>
</geneLocation>
<dbReference type="EMBL" id="CP060054">
    <property type="protein sequence ID" value="QNE07709.1"/>
    <property type="molecule type" value="Genomic_DNA"/>
</dbReference>
<keyword evidence="2" id="KW-0614">Plasmid</keyword>
<reference evidence="2 3" key="1">
    <citation type="submission" date="2020-08" db="EMBL/GenBank/DDBJ databases">
        <authorList>
            <person name="Liu G."/>
            <person name="Sun C."/>
        </authorList>
    </citation>
    <scope>NUCLEOTIDE SEQUENCE [LARGE SCALE GENOMIC DNA]</scope>
    <source>
        <strain evidence="2 3">OT19</strain>
        <plasmid evidence="2 3">plas2</plasmid>
    </source>
</reference>
<dbReference type="CDD" id="cd00093">
    <property type="entry name" value="HTH_XRE"/>
    <property type="match status" value="1"/>
</dbReference>
<dbReference type="InterPro" id="IPR010982">
    <property type="entry name" value="Lambda_DNA-bd_dom_sf"/>
</dbReference>
<protein>
    <submittedName>
        <fullName evidence="2">Helix-turn-helix transcriptional regulator</fullName>
    </submittedName>
</protein>
<evidence type="ECO:0000259" key="1">
    <source>
        <dbReference type="PROSITE" id="PS50943"/>
    </source>
</evidence>
<dbReference type="PROSITE" id="PS50943">
    <property type="entry name" value="HTH_CROC1"/>
    <property type="match status" value="1"/>
</dbReference>
<dbReference type="InterPro" id="IPR001387">
    <property type="entry name" value="Cro/C1-type_HTH"/>
</dbReference>
<organism evidence="2 3">
    <name type="scientific">Croceicoccus marinus</name>
    <dbReference type="NCBI Taxonomy" id="450378"/>
    <lineage>
        <taxon>Bacteria</taxon>
        <taxon>Pseudomonadati</taxon>
        <taxon>Pseudomonadota</taxon>
        <taxon>Alphaproteobacteria</taxon>
        <taxon>Sphingomonadales</taxon>
        <taxon>Erythrobacteraceae</taxon>
        <taxon>Croceicoccus</taxon>
    </lineage>
</organism>
<name>A0A7G6W144_9SPHN</name>
<dbReference type="Proteomes" id="UP000515297">
    <property type="component" value="Plasmid plas2"/>
</dbReference>
<dbReference type="SMART" id="SM00530">
    <property type="entry name" value="HTH_XRE"/>
    <property type="match status" value="1"/>
</dbReference>
<dbReference type="GO" id="GO:0003677">
    <property type="term" value="F:DNA binding"/>
    <property type="evidence" value="ECO:0007669"/>
    <property type="project" value="InterPro"/>
</dbReference>
<dbReference type="SUPFAM" id="SSF47413">
    <property type="entry name" value="lambda repressor-like DNA-binding domains"/>
    <property type="match status" value="1"/>
</dbReference>
<evidence type="ECO:0000313" key="3">
    <source>
        <dbReference type="Proteomes" id="UP000515297"/>
    </source>
</evidence>
<sequence length="80" mass="9028">MVDHWHSDIGRRLKIVRKVRRLKQETFARAIGTSQPSLAAYEKGRNKPSLAVIVAACRTYSVSADWILFGDEAWQAEEAA</sequence>
<dbReference type="Gene3D" id="1.10.260.40">
    <property type="entry name" value="lambda repressor-like DNA-binding domains"/>
    <property type="match status" value="1"/>
</dbReference>
<accession>A0A7G6W144</accession>
<dbReference type="AlphaFoldDB" id="A0A7G6W144"/>
<proteinExistence type="predicted"/>
<gene>
    <name evidence="2" type="ORF">H4O24_19995</name>
</gene>
<dbReference type="RefSeq" id="WP_185886147.1">
    <property type="nucleotide sequence ID" value="NZ_CP060054.1"/>
</dbReference>
<feature type="domain" description="HTH cro/C1-type" evidence="1">
    <location>
        <begin position="13"/>
        <end position="67"/>
    </location>
</feature>